<dbReference type="OrthoDB" id="5873279at2759"/>
<dbReference type="KEGG" id="lth:KLTH0H04884g"/>
<dbReference type="GeneID" id="8294407"/>
<proteinExistence type="predicted"/>
<evidence type="ECO:0000256" key="1">
    <source>
        <dbReference type="SAM" id="MobiDB-lite"/>
    </source>
</evidence>
<accession>C5E2H0</accession>
<organism evidence="2 3">
    <name type="scientific">Lachancea thermotolerans (strain ATCC 56472 / CBS 6340 / NRRL Y-8284)</name>
    <name type="common">Yeast</name>
    <name type="synonym">Kluyveromyces thermotolerans</name>
    <dbReference type="NCBI Taxonomy" id="559295"/>
    <lineage>
        <taxon>Eukaryota</taxon>
        <taxon>Fungi</taxon>
        <taxon>Dikarya</taxon>
        <taxon>Ascomycota</taxon>
        <taxon>Saccharomycotina</taxon>
        <taxon>Saccharomycetes</taxon>
        <taxon>Saccharomycetales</taxon>
        <taxon>Saccharomycetaceae</taxon>
        <taxon>Lachancea</taxon>
    </lineage>
</organism>
<dbReference type="InterPro" id="IPR013783">
    <property type="entry name" value="Ig-like_fold"/>
</dbReference>
<protein>
    <submittedName>
        <fullName evidence="2">KLTH0H04884p</fullName>
    </submittedName>
</protein>
<sequence>MSKIVFKHQQAGLGSLSLAGNFTKWEIKPMVFNGDEGQWEFEIEPEMLGNCELQDGKAVTFFKFVDERGDWFTDDNFAKEADENGNENNALYLQVDGDAARSENQPSEVEHQTEGDQEAEPSTPDPTPVVQMKTPRANEREESPVMITESDLEEDFHDTNNQDQGELTETRNHSADTSVSATQNPAEYKNFLQSIVFFFKNLFRRWFGMGTKQQESR</sequence>
<keyword evidence="3" id="KW-1185">Reference proteome</keyword>
<name>C5E2H0_LACTC</name>
<dbReference type="STRING" id="559295.C5E2H0"/>
<dbReference type="InterPro" id="IPR014756">
    <property type="entry name" value="Ig_E-set"/>
</dbReference>
<dbReference type="Proteomes" id="UP000002036">
    <property type="component" value="Chromosome H"/>
</dbReference>
<gene>
    <name evidence="2" type="ordered locus">KLTH0H04884g</name>
</gene>
<dbReference type="eggNOG" id="ENOG502SASQ">
    <property type="taxonomic scope" value="Eukaryota"/>
</dbReference>
<dbReference type="CDD" id="cd02859">
    <property type="entry name" value="E_set_AMPKbeta_like_N"/>
    <property type="match status" value="1"/>
</dbReference>
<dbReference type="Gene3D" id="2.60.40.10">
    <property type="entry name" value="Immunoglobulins"/>
    <property type="match status" value="1"/>
</dbReference>
<evidence type="ECO:0000313" key="2">
    <source>
        <dbReference type="EMBL" id="CAR30231.1"/>
    </source>
</evidence>
<reference evidence="2 3" key="1">
    <citation type="journal article" date="2009" name="Genome Res.">
        <title>Comparative genomics of protoploid Saccharomycetaceae.</title>
        <authorList>
            <consortium name="The Genolevures Consortium"/>
            <person name="Souciet J.-L."/>
            <person name="Dujon B."/>
            <person name="Gaillardin C."/>
            <person name="Johnston M."/>
            <person name="Baret P.V."/>
            <person name="Cliften P."/>
            <person name="Sherman D.J."/>
            <person name="Weissenbach J."/>
            <person name="Westhof E."/>
            <person name="Wincker P."/>
            <person name="Jubin C."/>
            <person name="Poulain J."/>
            <person name="Barbe V."/>
            <person name="Segurens B."/>
            <person name="Artiguenave F."/>
            <person name="Anthouard V."/>
            <person name="Vacherie B."/>
            <person name="Val M.-E."/>
            <person name="Fulton R.S."/>
            <person name="Minx P."/>
            <person name="Wilson R."/>
            <person name="Durrens P."/>
            <person name="Jean G."/>
            <person name="Marck C."/>
            <person name="Martin T."/>
            <person name="Nikolski M."/>
            <person name="Rolland T."/>
            <person name="Seret M.-L."/>
            <person name="Casaregola S."/>
            <person name="Despons L."/>
            <person name="Fairhead C."/>
            <person name="Fischer G."/>
            <person name="Lafontaine I."/>
            <person name="Leh V."/>
            <person name="Lemaire M."/>
            <person name="de Montigny J."/>
            <person name="Neuveglise C."/>
            <person name="Thierry A."/>
            <person name="Blanc-Lenfle I."/>
            <person name="Bleykasten C."/>
            <person name="Diffels J."/>
            <person name="Fritsch E."/>
            <person name="Frangeul L."/>
            <person name="Goeffon A."/>
            <person name="Jauniaux N."/>
            <person name="Kachouri-Lafond R."/>
            <person name="Payen C."/>
            <person name="Potier S."/>
            <person name="Pribylova L."/>
            <person name="Ozanne C."/>
            <person name="Richard G.-F."/>
            <person name="Sacerdot C."/>
            <person name="Straub M.-L."/>
            <person name="Talla E."/>
        </authorList>
    </citation>
    <scope>NUCLEOTIDE SEQUENCE [LARGE SCALE GENOMIC DNA]</scope>
    <source>
        <strain evidence="3">ATCC 56472 / CBS 6340 / NRRL Y-8284</strain>
    </source>
</reference>
<evidence type="ECO:0000313" key="3">
    <source>
        <dbReference type="Proteomes" id="UP000002036"/>
    </source>
</evidence>
<dbReference type="InParanoid" id="C5E2H0"/>
<dbReference type="OMA" id="WEIQINE"/>
<dbReference type="HOGENOM" id="CLU_079707_0_0_1"/>
<dbReference type="AlphaFoldDB" id="C5E2H0"/>
<dbReference type="SUPFAM" id="SSF81296">
    <property type="entry name" value="E set domains"/>
    <property type="match status" value="1"/>
</dbReference>
<dbReference type="EMBL" id="CU928180">
    <property type="protein sequence ID" value="CAR30231.1"/>
    <property type="molecule type" value="Genomic_DNA"/>
</dbReference>
<dbReference type="RefSeq" id="XP_002556093.1">
    <property type="nucleotide sequence ID" value="XM_002556047.1"/>
</dbReference>
<feature type="region of interest" description="Disordered" evidence="1">
    <location>
        <begin position="99"/>
        <end position="182"/>
    </location>
</feature>